<feature type="transmembrane region" description="Helical" evidence="8">
    <location>
        <begin position="535"/>
        <end position="561"/>
    </location>
</feature>
<name>A0A0G2AMF2_9BACT</name>
<dbReference type="GO" id="GO:0016491">
    <property type="term" value="F:oxidoreductase activity"/>
    <property type="evidence" value="ECO:0007669"/>
    <property type="project" value="UniProtKB-KW"/>
</dbReference>
<feature type="transmembrane region" description="Helical" evidence="8">
    <location>
        <begin position="12"/>
        <end position="29"/>
    </location>
</feature>
<evidence type="ECO:0000256" key="5">
    <source>
        <dbReference type="ARBA" id="ARBA00023002"/>
    </source>
</evidence>
<dbReference type="GO" id="GO:0016829">
    <property type="term" value="F:lyase activity"/>
    <property type="evidence" value="ECO:0007669"/>
    <property type="project" value="UniProtKB-KW"/>
</dbReference>
<evidence type="ECO:0000313" key="12">
    <source>
        <dbReference type="Proteomes" id="UP000033870"/>
    </source>
</evidence>
<evidence type="ECO:0000256" key="6">
    <source>
        <dbReference type="ARBA" id="ARBA00023136"/>
    </source>
</evidence>
<evidence type="ECO:0000259" key="9">
    <source>
        <dbReference type="Pfam" id="PF00361"/>
    </source>
</evidence>
<dbReference type="PATRIC" id="fig|1619044.3.peg.499"/>
<dbReference type="PRINTS" id="PR01437">
    <property type="entry name" value="NUOXDRDTASE4"/>
</dbReference>
<reference evidence="11 12" key="1">
    <citation type="journal article" date="2015" name="Nature">
        <title>rRNA introns, odd ribosomes, and small enigmatic genomes across a large radiation of phyla.</title>
        <authorList>
            <person name="Brown C.T."/>
            <person name="Hug L.A."/>
            <person name="Thomas B.C."/>
            <person name="Sharon I."/>
            <person name="Castelle C.J."/>
            <person name="Singh A."/>
            <person name="Wilkins M.J."/>
            <person name="Williams K.H."/>
            <person name="Banfield J.F."/>
        </authorList>
    </citation>
    <scope>NUCLEOTIDE SEQUENCE [LARGE SCALE GENOMIC DNA]</scope>
</reference>
<evidence type="ECO:0000256" key="2">
    <source>
        <dbReference type="ARBA" id="ARBA00022475"/>
    </source>
</evidence>
<feature type="domain" description="NADH:quinone oxidoreductase/Mrp antiporter transmembrane" evidence="9">
    <location>
        <begin position="137"/>
        <end position="423"/>
    </location>
</feature>
<feature type="transmembrane region" description="Helical" evidence="8">
    <location>
        <begin position="41"/>
        <end position="64"/>
    </location>
</feature>
<feature type="transmembrane region" description="Helical" evidence="8">
    <location>
        <begin position="171"/>
        <end position="192"/>
    </location>
</feature>
<feature type="transmembrane region" description="Helical" evidence="8">
    <location>
        <begin position="314"/>
        <end position="334"/>
    </location>
</feature>
<evidence type="ECO:0000256" key="7">
    <source>
        <dbReference type="RuleBase" id="RU000320"/>
    </source>
</evidence>
<evidence type="ECO:0000256" key="4">
    <source>
        <dbReference type="ARBA" id="ARBA00022989"/>
    </source>
</evidence>
<feature type="transmembrane region" description="Helical" evidence="8">
    <location>
        <begin position="340"/>
        <end position="369"/>
    </location>
</feature>
<accession>A0A0G2AMF2</accession>
<dbReference type="GO" id="GO:0008137">
    <property type="term" value="F:NADH dehydrogenase (ubiquinone) activity"/>
    <property type="evidence" value="ECO:0007669"/>
    <property type="project" value="InterPro"/>
</dbReference>
<feature type="transmembrane region" description="Helical" evidence="8">
    <location>
        <begin position="114"/>
        <end position="134"/>
    </location>
</feature>
<dbReference type="EMBL" id="LCRX01000006">
    <property type="protein sequence ID" value="KKW42497.1"/>
    <property type="molecule type" value="Genomic_DNA"/>
</dbReference>
<dbReference type="InterPro" id="IPR003918">
    <property type="entry name" value="NADH_UbQ_OxRdtase"/>
</dbReference>
<dbReference type="AlphaFoldDB" id="A0A0G2AMF2"/>
<dbReference type="InterPro" id="IPR052175">
    <property type="entry name" value="ComplexI-like_HydComp"/>
</dbReference>
<dbReference type="InterPro" id="IPR001516">
    <property type="entry name" value="Proton_antipo_N"/>
</dbReference>
<feature type="transmembrane region" description="Helical" evidence="8">
    <location>
        <begin position="479"/>
        <end position="501"/>
    </location>
</feature>
<keyword evidence="2" id="KW-1003">Cell membrane</keyword>
<evidence type="ECO:0000256" key="3">
    <source>
        <dbReference type="ARBA" id="ARBA00022692"/>
    </source>
</evidence>
<evidence type="ECO:0000259" key="10">
    <source>
        <dbReference type="Pfam" id="PF00662"/>
    </source>
</evidence>
<feature type="transmembrane region" description="Helical" evidence="8">
    <location>
        <begin position="431"/>
        <end position="458"/>
    </location>
</feature>
<feature type="transmembrane region" description="Helical" evidence="8">
    <location>
        <begin position="84"/>
        <end position="107"/>
    </location>
</feature>
<dbReference type="InterPro" id="IPR001750">
    <property type="entry name" value="ND/Mrp_TM"/>
</dbReference>
<keyword evidence="5" id="KW-0560">Oxidoreductase</keyword>
<feature type="transmembrane region" description="Helical" evidence="8">
    <location>
        <begin position="212"/>
        <end position="238"/>
    </location>
</feature>
<keyword evidence="4 8" id="KW-1133">Transmembrane helix</keyword>
<feature type="transmembrane region" description="Helical" evidence="8">
    <location>
        <begin position="389"/>
        <end position="411"/>
    </location>
</feature>
<protein>
    <submittedName>
        <fullName evidence="11">Formate hydrogenlyase subunit 3/multisubunit Na+/H+ antiporter, MnhD subunit</fullName>
    </submittedName>
</protein>
<dbReference type="Pfam" id="PF00361">
    <property type="entry name" value="Proton_antipo_M"/>
    <property type="match status" value="1"/>
</dbReference>
<dbReference type="Proteomes" id="UP000033870">
    <property type="component" value="Unassembled WGS sequence"/>
</dbReference>
<feature type="transmembrane region" description="Helical" evidence="8">
    <location>
        <begin position="140"/>
        <end position="159"/>
    </location>
</feature>
<dbReference type="STRING" id="1619044.UY92_C0006G0058"/>
<comment type="caution">
    <text evidence="11">The sequence shown here is derived from an EMBL/GenBank/DDBJ whole genome shotgun (WGS) entry which is preliminary data.</text>
</comment>
<dbReference type="NCBIfam" id="NF005086">
    <property type="entry name" value="PRK06521.1"/>
    <property type="match status" value="1"/>
</dbReference>
<proteinExistence type="predicted"/>
<evidence type="ECO:0000256" key="8">
    <source>
        <dbReference type="SAM" id="Phobius"/>
    </source>
</evidence>
<keyword evidence="11" id="KW-0456">Lyase</keyword>
<dbReference type="GO" id="GO:0042773">
    <property type="term" value="P:ATP synthesis coupled electron transport"/>
    <property type="evidence" value="ECO:0007669"/>
    <property type="project" value="InterPro"/>
</dbReference>
<feature type="transmembrane region" description="Helical" evidence="8">
    <location>
        <begin position="661"/>
        <end position="680"/>
    </location>
</feature>
<gene>
    <name evidence="11" type="ORF">UY92_C0006G0058</name>
</gene>
<keyword evidence="6 8" id="KW-0472">Membrane</keyword>
<keyword evidence="3 7" id="KW-0812">Transmembrane</keyword>
<comment type="subcellular location">
    <subcellularLocation>
        <location evidence="1">Cell membrane</location>
        <topology evidence="1">Multi-pass membrane protein</topology>
    </subcellularLocation>
    <subcellularLocation>
        <location evidence="7">Membrane</location>
        <topology evidence="7">Multi-pass membrane protein</topology>
    </subcellularLocation>
</comment>
<evidence type="ECO:0000256" key="1">
    <source>
        <dbReference type="ARBA" id="ARBA00004651"/>
    </source>
</evidence>
<dbReference type="Pfam" id="PF00662">
    <property type="entry name" value="Proton_antipo_N"/>
    <property type="match status" value="1"/>
</dbReference>
<dbReference type="PANTHER" id="PTHR42682">
    <property type="entry name" value="HYDROGENASE-4 COMPONENT F"/>
    <property type="match status" value="1"/>
</dbReference>
<organism evidence="11 12">
    <name type="scientific">Candidatus Magasanikbacteria bacterium GW2011_GWA2_56_11</name>
    <dbReference type="NCBI Taxonomy" id="1619044"/>
    <lineage>
        <taxon>Bacteria</taxon>
        <taxon>Candidatus Magasanikiibacteriota</taxon>
    </lineage>
</organism>
<feature type="transmembrane region" description="Helical" evidence="8">
    <location>
        <begin position="250"/>
        <end position="267"/>
    </location>
</feature>
<feature type="domain" description="NADH-Ubiquinone oxidoreductase (complex I) chain 5 N-terminal" evidence="10">
    <location>
        <begin position="75"/>
        <end position="113"/>
    </location>
</feature>
<feature type="transmembrane region" description="Helical" evidence="8">
    <location>
        <begin position="279"/>
        <end position="302"/>
    </location>
</feature>
<sequence length="681" mass="72906">MFTAVSAQSSFFLALLFLGLGSLGSACLWKKDAAANWWGNLCAITASVFGLLSAIRVLLGGAAFSLAADSPLGALSFSFTVDKLSAFFIFVISLIALPASIYGLGYVKHYYGRYSPGVLGFFYNLFLAGLFLVVSADNALFFLTVWEIMSLASYFLVIFEHREPDNISAGTRYFIMTHAGTACIILAFLVLYRFTGSFEFDVIRENFAAVPAYAKNIVFLLTLAGFGTKAGIIPLHIWLPSAHPAAPTHVSALMSGVMIKTGIYMFIRILIDFSPGAPLWWGIAVLLIGAASSLFGVLYALTEHDIKKLLAYHSIENIGIILLGLGSALVFWAAGAESLAMLGLIAALFHTLNHAVFKALLFLGAGSVISQTRTRNMEEYGGLIRTMPYTAALFLTGSLAISALPPFNGFASEWLTFQSLFSGFGSFGRSVAGVFALSAGALAFTGGLAAACFVKAFGATFLARPRSVEAARSRESAPSMVLGMGVLALLTLVIGIFSGVVSRVLSVVVADRPGFSTVPVPVSVPAASLSLGSGFAAMSLPLVFVSLAAVSALVAFLTYLATAGRRVKIGRTWDCGTDLTPRMEITATGFSRSLISIFRGILKPSKQTTIEYRDADSRFFPQTRSVKLEIKDVYSAYFYRPVERLTMALAAQIKKIQCGNVNAYIVYLFAALIALLVWAVI</sequence>
<dbReference type="PANTHER" id="PTHR42682:SF3">
    <property type="entry name" value="FORMATE HYDROGENLYASE SUBUNIT 3-RELATED"/>
    <property type="match status" value="1"/>
</dbReference>
<evidence type="ECO:0000313" key="11">
    <source>
        <dbReference type="EMBL" id="KKW42497.1"/>
    </source>
</evidence>
<dbReference type="GO" id="GO:0005886">
    <property type="term" value="C:plasma membrane"/>
    <property type="evidence" value="ECO:0007669"/>
    <property type="project" value="UniProtKB-SubCell"/>
</dbReference>